<dbReference type="SUPFAM" id="SSF50494">
    <property type="entry name" value="Trypsin-like serine proteases"/>
    <property type="match status" value="1"/>
</dbReference>
<organism evidence="2 3">
    <name type="scientific">Mycolicibacterium chlorophenolicum</name>
    <dbReference type="NCBI Taxonomy" id="37916"/>
    <lineage>
        <taxon>Bacteria</taxon>
        <taxon>Bacillati</taxon>
        <taxon>Actinomycetota</taxon>
        <taxon>Actinomycetes</taxon>
        <taxon>Mycobacteriales</taxon>
        <taxon>Mycobacteriaceae</taxon>
        <taxon>Mycolicibacterium</taxon>
    </lineage>
</organism>
<dbReference type="EMBL" id="JYNL01000046">
    <property type="protein sequence ID" value="KMO72175.1"/>
    <property type="molecule type" value="Genomic_DNA"/>
</dbReference>
<dbReference type="STRING" id="37916.MCHLDSM_04071"/>
<evidence type="ECO:0000256" key="1">
    <source>
        <dbReference type="SAM" id="Phobius"/>
    </source>
</evidence>
<evidence type="ECO:0000313" key="3">
    <source>
        <dbReference type="Proteomes" id="UP000036513"/>
    </source>
</evidence>
<accession>A0A0J6VMC2</accession>
<dbReference type="InterPro" id="IPR009003">
    <property type="entry name" value="Peptidase_S1_PA"/>
</dbReference>
<reference evidence="2 3" key="1">
    <citation type="journal article" date="2015" name="Genome Biol. Evol.">
        <title>Characterization of Three Mycobacterium spp. with Potential Use in Bioremediation by Genome Sequencing and Comparative Genomics.</title>
        <authorList>
            <person name="Das S."/>
            <person name="Pettersson B.M."/>
            <person name="Behra P.R."/>
            <person name="Ramesh M."/>
            <person name="Dasgupta S."/>
            <person name="Bhattacharya A."/>
            <person name="Kirsebom L.A."/>
        </authorList>
    </citation>
    <scope>NUCLEOTIDE SEQUENCE [LARGE SCALE GENOMIC DNA]</scope>
    <source>
        <strain evidence="2 3">DSM 43826</strain>
    </source>
</reference>
<dbReference type="Gene3D" id="2.40.10.10">
    <property type="entry name" value="Trypsin-like serine proteases"/>
    <property type="match status" value="2"/>
</dbReference>
<evidence type="ECO:0008006" key="4">
    <source>
        <dbReference type="Google" id="ProtNLM"/>
    </source>
</evidence>
<dbReference type="PATRIC" id="fig|37916.4.peg.4039"/>
<dbReference type="Proteomes" id="UP000036513">
    <property type="component" value="Unassembled WGS sequence"/>
</dbReference>
<evidence type="ECO:0000313" key="2">
    <source>
        <dbReference type="EMBL" id="KMO72175.1"/>
    </source>
</evidence>
<keyword evidence="1" id="KW-1133">Transmembrane helix</keyword>
<dbReference type="CDD" id="cd21112">
    <property type="entry name" value="alphaLP-like"/>
    <property type="match status" value="1"/>
</dbReference>
<dbReference type="InterPro" id="IPR043504">
    <property type="entry name" value="Peptidase_S1_PA_chymotrypsin"/>
</dbReference>
<dbReference type="AlphaFoldDB" id="A0A0J6VMC2"/>
<sequence>MLPRGGERNDSAVTLDCLDSFHGGSGHVDWGEQVKTSDQPGVRSMTTRAIISVLAAMMLLGGGVAHAAAPVPLGGGSGLVVNGDTLCTLTAIGNDNRGNLIGFTSAHCGGPGAVVAAEADQGAGLVGTMVAGNDTLDYAVIKFDPQKVRPVSEVNGFRIDGIGPDPVFGQVACKLGRTTGYSCGVTWGPGEQPGTIVNQVCGQPGDSGAPVTVDNKLVGMIHGAFSEDLPTCVVKFIPLHTPAVTMSINTQLADIAAKDRPGTGFVPVS</sequence>
<protein>
    <recommendedName>
        <fullName evidence="4">Peptidase</fullName>
    </recommendedName>
</protein>
<feature type="transmembrane region" description="Helical" evidence="1">
    <location>
        <begin position="49"/>
        <end position="69"/>
    </location>
</feature>
<proteinExistence type="predicted"/>
<name>A0A0J6VMC2_9MYCO</name>
<keyword evidence="1" id="KW-0472">Membrane</keyword>
<gene>
    <name evidence="2" type="ORF">MCHLDSM_04071</name>
</gene>
<comment type="caution">
    <text evidence="2">The sequence shown here is derived from an EMBL/GenBank/DDBJ whole genome shotgun (WGS) entry which is preliminary data.</text>
</comment>
<keyword evidence="3" id="KW-1185">Reference proteome</keyword>
<keyword evidence="1" id="KW-0812">Transmembrane</keyword>
<dbReference type="SMR" id="A0A0J6VMC2"/>